<name>A0A558QZP3_9SPHN</name>
<dbReference type="RefSeq" id="WP_145153292.1">
    <property type="nucleotide sequence ID" value="NZ_VNIM01000062.1"/>
</dbReference>
<dbReference type="AlphaFoldDB" id="A0A558QZP3"/>
<feature type="region of interest" description="Disordered" evidence="1">
    <location>
        <begin position="136"/>
        <end position="170"/>
    </location>
</feature>
<feature type="region of interest" description="Disordered" evidence="1">
    <location>
        <begin position="1"/>
        <end position="72"/>
    </location>
</feature>
<evidence type="ECO:0000256" key="1">
    <source>
        <dbReference type="SAM" id="MobiDB-lite"/>
    </source>
</evidence>
<feature type="compositionally biased region" description="Basic and acidic residues" evidence="1">
    <location>
        <begin position="88"/>
        <end position="118"/>
    </location>
</feature>
<dbReference type="Proteomes" id="UP000318681">
    <property type="component" value="Unassembled WGS sequence"/>
</dbReference>
<feature type="region of interest" description="Disordered" evidence="1">
    <location>
        <begin position="272"/>
        <end position="307"/>
    </location>
</feature>
<feature type="region of interest" description="Disordered" evidence="1">
    <location>
        <begin position="85"/>
        <end position="118"/>
    </location>
</feature>
<dbReference type="NCBIfam" id="NF033157">
    <property type="entry name" value="SWFGD_domain"/>
    <property type="match status" value="1"/>
</dbReference>
<dbReference type="EMBL" id="VNIM01000062">
    <property type="protein sequence ID" value="TVV72557.1"/>
    <property type="molecule type" value="Genomic_DNA"/>
</dbReference>
<protein>
    <submittedName>
        <fullName evidence="2">DUF2171 domain-containing protein</fullName>
    </submittedName>
</protein>
<feature type="region of interest" description="Disordered" evidence="1">
    <location>
        <begin position="195"/>
        <end position="228"/>
    </location>
</feature>
<evidence type="ECO:0000313" key="2">
    <source>
        <dbReference type="EMBL" id="TVV72557.1"/>
    </source>
</evidence>
<sequence>MGYDRNDRRYGRDQSYGYRPQGPARDYERGYDRGEDLSYNRDRGYGSGGYARGRTDYGRPPQGYDQDDRGFFDRAGDEVRSWFGDEEAERRRRYDERYADREPERDRSGTGRDSYRRDTSDRLFAAGIADAGLGMPSAGYGWNFRDDQRPDRDRGSRGRDHDPSYSSWRDRQIEALDRDYDDYRREHQSKFDNEFTGWRSRRQGQRDSLGQVQEHQEVVGSDGQHVGKVDHVRGDRILLAKNDQNAGGHHHSIPSSWITKVGDKVEIDRTAAEAQKAWKDEESNKAIGGNDDRSGGRNLNRSFSGTY</sequence>
<accession>A0A558QZP3</accession>
<feature type="compositionally biased region" description="Basic and acidic residues" evidence="1">
    <location>
        <begin position="272"/>
        <end position="295"/>
    </location>
</feature>
<dbReference type="InterPro" id="IPR047800">
    <property type="entry name" value="SWFGD_dom"/>
</dbReference>
<reference evidence="2 3" key="1">
    <citation type="submission" date="2019-07" db="EMBL/GenBank/DDBJ databases">
        <title>Sphingomonas solaris sp. nov., isolated from a solar panel from Boston, Massachusetts.</title>
        <authorList>
            <person name="Tanner K."/>
            <person name="Pascual J."/>
            <person name="Mancuso C."/>
            <person name="Pereto J."/>
            <person name="Khalil A."/>
            <person name="Vilanova C."/>
        </authorList>
    </citation>
    <scope>NUCLEOTIDE SEQUENCE [LARGE SCALE GENOMIC DNA]</scope>
    <source>
        <strain evidence="2 3">R4DWN</strain>
    </source>
</reference>
<dbReference type="InterPro" id="IPR018684">
    <property type="entry name" value="DUF2171"/>
</dbReference>
<proteinExistence type="predicted"/>
<feature type="compositionally biased region" description="Basic and acidic residues" evidence="1">
    <location>
        <begin position="25"/>
        <end position="44"/>
    </location>
</feature>
<feature type="compositionally biased region" description="Polar residues" evidence="1">
    <location>
        <begin position="297"/>
        <end position="307"/>
    </location>
</feature>
<dbReference type="Pfam" id="PF09939">
    <property type="entry name" value="DUF2171"/>
    <property type="match status" value="1"/>
</dbReference>
<comment type="caution">
    <text evidence="2">The sequence shown here is derived from an EMBL/GenBank/DDBJ whole genome shotgun (WGS) entry which is preliminary data.</text>
</comment>
<dbReference type="OrthoDB" id="9803697at2"/>
<feature type="compositionally biased region" description="Basic and acidic residues" evidence="1">
    <location>
        <begin position="144"/>
        <end position="170"/>
    </location>
</feature>
<evidence type="ECO:0000313" key="3">
    <source>
        <dbReference type="Proteomes" id="UP000318681"/>
    </source>
</evidence>
<organism evidence="2 3">
    <name type="scientific">Alterirhizorhabdus solaris</name>
    <dbReference type="NCBI Taxonomy" id="2529389"/>
    <lineage>
        <taxon>Bacteria</taxon>
        <taxon>Pseudomonadati</taxon>
        <taxon>Pseudomonadota</taxon>
        <taxon>Alphaproteobacteria</taxon>
        <taxon>Sphingomonadales</taxon>
        <taxon>Rhizorhabdaceae</taxon>
        <taxon>Alterirhizorhabdus</taxon>
    </lineage>
</organism>
<gene>
    <name evidence="2" type="ORF">FOY91_14270</name>
</gene>
<feature type="compositionally biased region" description="Basic and acidic residues" evidence="1">
    <location>
        <begin position="1"/>
        <end position="12"/>
    </location>
</feature>
<keyword evidence="3" id="KW-1185">Reference proteome</keyword>